<proteinExistence type="predicted"/>
<reference evidence="2" key="1">
    <citation type="submission" date="2020-08" db="EMBL/GenBank/DDBJ databases">
        <title>Multicomponent nature underlies the extraordinary mechanical properties of spider dragline silk.</title>
        <authorList>
            <person name="Kono N."/>
            <person name="Nakamura H."/>
            <person name="Mori M."/>
            <person name="Yoshida Y."/>
            <person name="Ohtoshi R."/>
            <person name="Malay A.D."/>
            <person name="Moran D.A.P."/>
            <person name="Tomita M."/>
            <person name="Numata K."/>
            <person name="Arakawa K."/>
        </authorList>
    </citation>
    <scope>NUCLEOTIDE SEQUENCE</scope>
</reference>
<dbReference type="AlphaFoldDB" id="A0A8X6Q1V0"/>
<keyword evidence="1" id="KW-0175">Coiled coil</keyword>
<feature type="coiled-coil region" evidence="1">
    <location>
        <begin position="58"/>
        <end position="85"/>
    </location>
</feature>
<organism evidence="2 3">
    <name type="scientific">Nephila pilipes</name>
    <name type="common">Giant wood spider</name>
    <name type="synonym">Nephila maculata</name>
    <dbReference type="NCBI Taxonomy" id="299642"/>
    <lineage>
        <taxon>Eukaryota</taxon>
        <taxon>Metazoa</taxon>
        <taxon>Ecdysozoa</taxon>
        <taxon>Arthropoda</taxon>
        <taxon>Chelicerata</taxon>
        <taxon>Arachnida</taxon>
        <taxon>Araneae</taxon>
        <taxon>Araneomorphae</taxon>
        <taxon>Entelegynae</taxon>
        <taxon>Araneoidea</taxon>
        <taxon>Nephilidae</taxon>
        <taxon>Nephila</taxon>
    </lineage>
</organism>
<evidence type="ECO:0000256" key="1">
    <source>
        <dbReference type="SAM" id="Coils"/>
    </source>
</evidence>
<sequence length="128" mass="15549">MHKTLRIVIICSRSVQEKKIHTSLMHYRDIQLVKKDIWEEKMKFWLKKYEDLFGITQLSEMHRRVLEVQNQVQTTQEKRRHVQDEIFKVQQKLQEMHDTLHKISLGDNMYITVATQVVGRKDYKILLE</sequence>
<dbReference type="InterPro" id="IPR037660">
    <property type="entry name" value="CCDC51"/>
</dbReference>
<evidence type="ECO:0000313" key="2">
    <source>
        <dbReference type="EMBL" id="GFU02006.1"/>
    </source>
</evidence>
<protein>
    <submittedName>
        <fullName evidence="2">Uncharacterized protein</fullName>
    </submittedName>
</protein>
<dbReference type="PANTHER" id="PTHR28624">
    <property type="entry name" value="COILED-COIL DOMAIN-CONTAINING PROTEIN 51"/>
    <property type="match status" value="1"/>
</dbReference>
<gene>
    <name evidence="2" type="ORF">NPIL_687191</name>
</gene>
<evidence type="ECO:0000313" key="3">
    <source>
        <dbReference type="Proteomes" id="UP000887013"/>
    </source>
</evidence>
<dbReference type="Proteomes" id="UP000887013">
    <property type="component" value="Unassembled WGS sequence"/>
</dbReference>
<keyword evidence="3" id="KW-1185">Reference proteome</keyword>
<dbReference type="EMBL" id="BMAW01076550">
    <property type="protein sequence ID" value="GFU02006.1"/>
    <property type="molecule type" value="Genomic_DNA"/>
</dbReference>
<dbReference type="OrthoDB" id="6243211at2759"/>
<name>A0A8X6Q1V0_NEPPI</name>
<dbReference type="PANTHER" id="PTHR28624:SF1">
    <property type="entry name" value="MITOCHONDRIAL POTASSIUM CHANNEL"/>
    <property type="match status" value="1"/>
</dbReference>
<comment type="caution">
    <text evidence="2">The sequence shown here is derived from an EMBL/GenBank/DDBJ whole genome shotgun (WGS) entry which is preliminary data.</text>
</comment>
<accession>A0A8X6Q1V0</accession>